<keyword evidence="1" id="KW-1185">Reference proteome</keyword>
<dbReference type="Proteomes" id="UP000504637">
    <property type="component" value="Unplaced"/>
</dbReference>
<evidence type="ECO:0000313" key="1">
    <source>
        <dbReference type="Proteomes" id="UP000504637"/>
    </source>
</evidence>
<accession>A0A6J3M6R9</accession>
<dbReference type="RefSeq" id="XP_033460746.1">
    <property type="nucleotide sequence ID" value="XM_033603097.1"/>
</dbReference>
<protein>
    <submittedName>
        <fullName evidence="2">Uncharacterized protein</fullName>
    </submittedName>
</protein>
<sequence length="178" mass="19573">MSDQGDEISINGGCVKRLHIWASLAHRSTNSITGELSSRETDHYDRRKHGASLTLYRGLSSSTSPSAMSAHAGIKHILRVVSCSISWATLPVFLGDHPTFPGTGVPVRVYPSHFRAYVTLDVVAQTLNVQMMESSRLCSSMKLNPVRLPEFRPLHNDKCHNVCLTLTRACSPSCQAIK</sequence>
<organism evidence="2">
    <name type="scientific">Dissoconium aciculare CBS 342.82</name>
    <dbReference type="NCBI Taxonomy" id="1314786"/>
    <lineage>
        <taxon>Eukaryota</taxon>
        <taxon>Fungi</taxon>
        <taxon>Dikarya</taxon>
        <taxon>Ascomycota</taxon>
        <taxon>Pezizomycotina</taxon>
        <taxon>Dothideomycetes</taxon>
        <taxon>Dothideomycetidae</taxon>
        <taxon>Mycosphaerellales</taxon>
        <taxon>Dissoconiaceae</taxon>
        <taxon>Dissoconium</taxon>
    </lineage>
</organism>
<reference evidence="2" key="3">
    <citation type="submission" date="2025-08" db="UniProtKB">
        <authorList>
            <consortium name="RefSeq"/>
        </authorList>
    </citation>
    <scope>IDENTIFICATION</scope>
    <source>
        <strain evidence="2">CBS 342.82</strain>
    </source>
</reference>
<proteinExistence type="predicted"/>
<name>A0A6J3M6R9_9PEZI</name>
<reference evidence="2" key="1">
    <citation type="submission" date="2020-01" db="EMBL/GenBank/DDBJ databases">
        <authorList>
            <consortium name="DOE Joint Genome Institute"/>
            <person name="Haridas S."/>
            <person name="Albert R."/>
            <person name="Binder M."/>
            <person name="Bloem J."/>
            <person name="Labutti K."/>
            <person name="Salamov A."/>
            <person name="Andreopoulos B."/>
            <person name="Baker S.E."/>
            <person name="Barry K."/>
            <person name="Bills G."/>
            <person name="Bluhm B.H."/>
            <person name="Cannon C."/>
            <person name="Castanera R."/>
            <person name="Culley D.E."/>
            <person name="Daum C."/>
            <person name="Ezra D."/>
            <person name="Gonzalez J.B."/>
            <person name="Henrissat B."/>
            <person name="Kuo A."/>
            <person name="Liang C."/>
            <person name="Lipzen A."/>
            <person name="Lutzoni F."/>
            <person name="Magnuson J."/>
            <person name="Mondo S."/>
            <person name="Nolan M."/>
            <person name="Ohm R."/>
            <person name="Pangilinan J."/>
            <person name="Park H.-J."/>
            <person name="Ramirez L."/>
            <person name="Alfaro M."/>
            <person name="Sun H."/>
            <person name="Tritt A."/>
            <person name="Yoshinaga Y."/>
            <person name="Zwiers L.-H."/>
            <person name="Turgeon B.G."/>
            <person name="Goodwin S.B."/>
            <person name="Spatafora J.W."/>
            <person name="Crous P.W."/>
            <person name="Grigoriev I.V."/>
        </authorList>
    </citation>
    <scope>NUCLEOTIDE SEQUENCE</scope>
    <source>
        <strain evidence="2">CBS 342.82</strain>
    </source>
</reference>
<reference evidence="2" key="2">
    <citation type="submission" date="2020-04" db="EMBL/GenBank/DDBJ databases">
        <authorList>
            <consortium name="NCBI Genome Project"/>
        </authorList>
    </citation>
    <scope>NUCLEOTIDE SEQUENCE</scope>
    <source>
        <strain evidence="2">CBS 342.82</strain>
    </source>
</reference>
<evidence type="ECO:0000313" key="2">
    <source>
        <dbReference type="RefSeq" id="XP_033460746.1"/>
    </source>
</evidence>
<dbReference type="AlphaFoldDB" id="A0A6J3M6R9"/>
<gene>
    <name evidence="2" type="ORF">K489DRAFT_370030</name>
</gene>
<dbReference type="GeneID" id="54360897"/>